<gene>
    <name evidence="3" type="ORF">AMK68_01510</name>
</gene>
<dbReference type="Proteomes" id="UP000052020">
    <property type="component" value="Unassembled WGS sequence"/>
</dbReference>
<dbReference type="InterPro" id="IPR013022">
    <property type="entry name" value="Xyl_isomerase-like_TIM-brl"/>
</dbReference>
<dbReference type="SUPFAM" id="SSF51658">
    <property type="entry name" value="Xylose isomerase-like"/>
    <property type="match status" value="1"/>
</dbReference>
<evidence type="ECO:0000256" key="1">
    <source>
        <dbReference type="ARBA" id="ARBA00023235"/>
    </source>
</evidence>
<dbReference type="PANTHER" id="PTHR43489">
    <property type="entry name" value="ISOMERASE"/>
    <property type="match status" value="1"/>
</dbReference>
<dbReference type="InterPro" id="IPR036237">
    <property type="entry name" value="Xyl_isomerase-like_sf"/>
</dbReference>
<proteinExistence type="predicted"/>
<name>A0A0S7XQ70_9BACT</name>
<dbReference type="GO" id="GO:0016853">
    <property type="term" value="F:isomerase activity"/>
    <property type="evidence" value="ECO:0007669"/>
    <property type="project" value="UniProtKB-KW"/>
</dbReference>
<dbReference type="Gene3D" id="3.20.20.150">
    <property type="entry name" value="Divalent-metal-dependent TIM barrel enzymes"/>
    <property type="match status" value="1"/>
</dbReference>
<evidence type="ECO:0000313" key="3">
    <source>
        <dbReference type="EMBL" id="KPJ64518.1"/>
    </source>
</evidence>
<sequence>MKKSINQWAFPAGMQLRECLQQAKDAGFEGFEPALADDGALALSTSEADARQVAQAAAEVGIEIASVATGLLWRHPLTSNDAAEVRQGKAIVRKAIELATWLGTDAILVVPGTVTAEVPYDVALARAQEALAELATEAEAAKVILGVENVWNKLLLSPLEMRDFIDALASPWVRVYFDVGNVLVSGFPQHWIRILGERICRIHVKDFETSIGNITGFTTLLAGDVDWPEVVKALREIGYDSYITAELSPYRNHPQQLIRHTAASLAAILAG</sequence>
<reference evidence="3 4" key="1">
    <citation type="journal article" date="2015" name="Microbiome">
        <title>Genomic resolution of linkages in carbon, nitrogen, and sulfur cycling among widespread estuary sediment bacteria.</title>
        <authorList>
            <person name="Baker B.J."/>
            <person name="Lazar C.S."/>
            <person name="Teske A.P."/>
            <person name="Dick G.J."/>
        </authorList>
    </citation>
    <scope>NUCLEOTIDE SEQUENCE [LARGE SCALE GENOMIC DNA]</scope>
    <source>
        <strain evidence="3">DG_56</strain>
    </source>
</reference>
<dbReference type="EMBL" id="LIZY01000023">
    <property type="protein sequence ID" value="KPJ64518.1"/>
    <property type="molecule type" value="Genomic_DNA"/>
</dbReference>
<organism evidence="3 4">
    <name type="scientific">candidate division KD3-62 bacterium DG_56</name>
    <dbReference type="NCBI Taxonomy" id="1704032"/>
    <lineage>
        <taxon>Bacteria</taxon>
        <taxon>candidate division KD3-62</taxon>
    </lineage>
</organism>
<dbReference type="Pfam" id="PF01261">
    <property type="entry name" value="AP_endonuc_2"/>
    <property type="match status" value="1"/>
</dbReference>
<keyword evidence="1" id="KW-0413">Isomerase</keyword>
<feature type="domain" description="Xylose isomerase-like TIM barrel" evidence="2">
    <location>
        <begin position="20"/>
        <end position="266"/>
    </location>
</feature>
<dbReference type="InterPro" id="IPR050417">
    <property type="entry name" value="Sugar_Epim/Isomerase"/>
</dbReference>
<dbReference type="PANTHER" id="PTHR43489:SF7">
    <property type="entry name" value="3-DEHYDRO-D-GULOSIDE 4-EPIMERASE-RELATED"/>
    <property type="match status" value="1"/>
</dbReference>
<evidence type="ECO:0000313" key="4">
    <source>
        <dbReference type="Proteomes" id="UP000052020"/>
    </source>
</evidence>
<protein>
    <submittedName>
        <fullName evidence="3">Xylulose 5-phosphate 3-epimerase</fullName>
    </submittedName>
</protein>
<accession>A0A0S7XQ70</accession>
<dbReference type="AlphaFoldDB" id="A0A0S7XQ70"/>
<evidence type="ECO:0000259" key="2">
    <source>
        <dbReference type="Pfam" id="PF01261"/>
    </source>
</evidence>
<comment type="caution">
    <text evidence="3">The sequence shown here is derived from an EMBL/GenBank/DDBJ whole genome shotgun (WGS) entry which is preliminary data.</text>
</comment>
<dbReference type="PATRIC" id="fig|1704032.3.peg.29"/>